<dbReference type="Pfam" id="PF00617">
    <property type="entry name" value="RasGEF"/>
    <property type="match status" value="1"/>
</dbReference>
<dbReference type="VEuPathDB" id="FungiDB:PSHT_15288"/>
<protein>
    <recommendedName>
        <fullName evidence="1">Ras-GEF domain-containing protein</fullName>
    </recommendedName>
</protein>
<reference evidence="2" key="1">
    <citation type="submission" date="2017-12" db="EMBL/GenBank/DDBJ databases">
        <title>Gene loss provides genomic basis for host adaptation in cereal stripe rust fungi.</title>
        <authorList>
            <person name="Xia C."/>
        </authorList>
    </citation>
    <scope>NUCLEOTIDE SEQUENCE [LARGE SCALE GENOMIC DNA]</scope>
    <source>
        <strain evidence="2">93-210</strain>
    </source>
</reference>
<dbReference type="EMBL" id="PKSL01000139">
    <property type="protein sequence ID" value="POW02605.1"/>
    <property type="molecule type" value="Genomic_DNA"/>
</dbReference>
<evidence type="ECO:0000313" key="2">
    <source>
        <dbReference type="EMBL" id="POW02605.1"/>
    </source>
</evidence>
<evidence type="ECO:0000259" key="1">
    <source>
        <dbReference type="Pfam" id="PF00617"/>
    </source>
</evidence>
<gene>
    <name evidence="2" type="ORF">PSTT_11657</name>
</gene>
<name>A0A2S4UZI1_9BASI</name>
<dbReference type="GO" id="GO:0007264">
    <property type="term" value="P:small GTPase-mediated signal transduction"/>
    <property type="evidence" value="ECO:0007669"/>
    <property type="project" value="InterPro"/>
</dbReference>
<feature type="domain" description="Ras-GEF" evidence="1">
    <location>
        <begin position="2"/>
        <end position="53"/>
    </location>
</feature>
<dbReference type="InterPro" id="IPR023578">
    <property type="entry name" value="Ras_GEF_dom_sf"/>
</dbReference>
<evidence type="ECO:0000313" key="3">
    <source>
        <dbReference type="Proteomes" id="UP000239156"/>
    </source>
</evidence>
<sequence length="322" mass="35906">QTRILEFLIKLGAKLLEMQNYNALILVMITPNSFTILLLKRTWEGGNPTHCASPELPGVQIIDFDKYQKMMKIMDKIERFQVKFNFLEVSSITAYIHLELHATRRSQLDAIGTDYALQAIETILSSNLGWNQYDIVSAAQIESLAKLAEIWASANPFLSVADGRSRNISSNQLIELGEHHNKVMDARAKKLTCHVFAFTNGLYAIAAVSRLSPKLNKTLAMERVNGSSTALIQAHRDSVREGYNLAFSPDLVTNSLVSAAITVLQLASEGKQPGKQVTNPSSKWLNFQSRSAWTQRVGRCMYQEPPVLAAIHTATQKRPHLA</sequence>
<accession>A0A2S4UZI1</accession>
<organism evidence="2 3">
    <name type="scientific">Puccinia striiformis</name>
    <dbReference type="NCBI Taxonomy" id="27350"/>
    <lineage>
        <taxon>Eukaryota</taxon>
        <taxon>Fungi</taxon>
        <taxon>Dikarya</taxon>
        <taxon>Basidiomycota</taxon>
        <taxon>Pucciniomycotina</taxon>
        <taxon>Pucciniomycetes</taxon>
        <taxon>Pucciniales</taxon>
        <taxon>Pucciniaceae</taxon>
        <taxon>Puccinia</taxon>
    </lineage>
</organism>
<dbReference type="Proteomes" id="UP000239156">
    <property type="component" value="Unassembled WGS sequence"/>
</dbReference>
<feature type="non-terminal residue" evidence="2">
    <location>
        <position position="1"/>
    </location>
</feature>
<proteinExistence type="predicted"/>
<dbReference type="SUPFAM" id="SSF48366">
    <property type="entry name" value="Ras GEF"/>
    <property type="match status" value="1"/>
</dbReference>
<dbReference type="InterPro" id="IPR001895">
    <property type="entry name" value="RASGEF_cat_dom"/>
</dbReference>
<keyword evidence="3" id="KW-1185">Reference proteome</keyword>
<dbReference type="GO" id="GO:0005085">
    <property type="term" value="F:guanyl-nucleotide exchange factor activity"/>
    <property type="evidence" value="ECO:0007669"/>
    <property type="project" value="InterPro"/>
</dbReference>
<dbReference type="AlphaFoldDB" id="A0A2S4UZI1"/>
<dbReference type="VEuPathDB" id="FungiDB:PSTT_11657"/>
<comment type="caution">
    <text evidence="2">The sequence shown here is derived from an EMBL/GenBank/DDBJ whole genome shotgun (WGS) entry which is preliminary data.</text>
</comment>